<feature type="transmembrane region" description="Helical" evidence="1">
    <location>
        <begin position="205"/>
        <end position="225"/>
    </location>
</feature>
<dbReference type="OrthoDB" id="2988301at2759"/>
<dbReference type="EMBL" id="MU150348">
    <property type="protein sequence ID" value="KAF9458169.1"/>
    <property type="molecule type" value="Genomic_DNA"/>
</dbReference>
<keyword evidence="1" id="KW-1133">Transmembrane helix</keyword>
<feature type="transmembrane region" description="Helical" evidence="1">
    <location>
        <begin position="122"/>
        <end position="144"/>
    </location>
</feature>
<name>A0A9P6CEL9_9AGAR</name>
<feature type="transmembrane region" description="Helical" evidence="1">
    <location>
        <begin position="16"/>
        <end position="34"/>
    </location>
</feature>
<protein>
    <submittedName>
        <fullName evidence="2">Uncharacterized protein</fullName>
    </submittedName>
</protein>
<reference evidence="2" key="1">
    <citation type="submission" date="2020-11" db="EMBL/GenBank/DDBJ databases">
        <authorList>
            <consortium name="DOE Joint Genome Institute"/>
            <person name="Ahrendt S."/>
            <person name="Riley R."/>
            <person name="Andreopoulos W."/>
            <person name="Labutti K."/>
            <person name="Pangilinan J."/>
            <person name="Ruiz-Duenas F.J."/>
            <person name="Barrasa J.M."/>
            <person name="Sanchez-Garcia M."/>
            <person name="Camarero S."/>
            <person name="Miyauchi S."/>
            <person name="Serrano A."/>
            <person name="Linde D."/>
            <person name="Babiker R."/>
            <person name="Drula E."/>
            <person name="Ayuso-Fernandez I."/>
            <person name="Pacheco R."/>
            <person name="Padilla G."/>
            <person name="Ferreira P."/>
            <person name="Barriuso J."/>
            <person name="Kellner H."/>
            <person name="Castanera R."/>
            <person name="Alfaro M."/>
            <person name="Ramirez L."/>
            <person name="Pisabarro A.G."/>
            <person name="Kuo A."/>
            <person name="Tritt A."/>
            <person name="Lipzen A."/>
            <person name="He G."/>
            <person name="Yan M."/>
            <person name="Ng V."/>
            <person name="Cullen D."/>
            <person name="Martin F."/>
            <person name="Rosso M.-N."/>
            <person name="Henrissat B."/>
            <person name="Hibbett D."/>
            <person name="Martinez A.T."/>
            <person name="Grigoriev I.V."/>
        </authorList>
    </citation>
    <scope>NUCLEOTIDE SEQUENCE</scope>
    <source>
        <strain evidence="2">CBS 247.69</strain>
    </source>
</reference>
<keyword evidence="1" id="KW-0472">Membrane</keyword>
<accession>A0A9P6CEL9</accession>
<comment type="caution">
    <text evidence="2">The sequence shown here is derived from an EMBL/GenBank/DDBJ whole genome shotgun (WGS) entry which is preliminary data.</text>
</comment>
<keyword evidence="1" id="KW-0812">Transmembrane</keyword>
<evidence type="ECO:0000313" key="3">
    <source>
        <dbReference type="Proteomes" id="UP000807353"/>
    </source>
</evidence>
<gene>
    <name evidence="2" type="ORF">BDZ94DRAFT_145506</name>
</gene>
<feature type="transmembrane region" description="Helical" evidence="1">
    <location>
        <begin position="46"/>
        <end position="65"/>
    </location>
</feature>
<feature type="transmembrane region" description="Helical" evidence="1">
    <location>
        <begin position="85"/>
        <end position="110"/>
    </location>
</feature>
<organism evidence="2 3">
    <name type="scientific">Collybia nuda</name>
    <dbReference type="NCBI Taxonomy" id="64659"/>
    <lineage>
        <taxon>Eukaryota</taxon>
        <taxon>Fungi</taxon>
        <taxon>Dikarya</taxon>
        <taxon>Basidiomycota</taxon>
        <taxon>Agaricomycotina</taxon>
        <taxon>Agaricomycetes</taxon>
        <taxon>Agaricomycetidae</taxon>
        <taxon>Agaricales</taxon>
        <taxon>Tricholomatineae</taxon>
        <taxon>Clitocybaceae</taxon>
        <taxon>Collybia</taxon>
    </lineage>
</organism>
<dbReference type="AlphaFoldDB" id="A0A9P6CEL9"/>
<evidence type="ECO:0000256" key="1">
    <source>
        <dbReference type="SAM" id="Phobius"/>
    </source>
</evidence>
<feature type="transmembrane region" description="Helical" evidence="1">
    <location>
        <begin position="164"/>
        <end position="185"/>
    </location>
</feature>
<evidence type="ECO:0000313" key="2">
    <source>
        <dbReference type="EMBL" id="KAF9458169.1"/>
    </source>
</evidence>
<keyword evidence="3" id="KW-1185">Reference proteome</keyword>
<dbReference type="Proteomes" id="UP000807353">
    <property type="component" value="Unassembled WGS sequence"/>
</dbReference>
<proteinExistence type="predicted"/>
<sequence length="303" mass="32639">MDTSRMNSSLIRAFDALQIIGATAFGFITISAFIVQRQTQSRHTTWFSFCFSWIVFCISYALLIITDQQSHPSHNLCIGQSALVYAAIPLTGSTTLGVCTHLLLNILAALSVAPVKKMFSTILILLSIMPWILWIIVFVLAVVFGIQHPSSAQLSPNGIAQLSAIWAACTGVLLIVEEGAVLYFLYRNREILAGSGKATTMAVRVGIFTITASIVVGVGLLFSLAPHVGGQFEVLLSVVPISTAIIFGTQKDLLRVWIFWKPRGTQETPEVTPGASVTFSTILSGISAPSAAHTTESQPQEQA</sequence>